<comment type="similarity">
    <text evidence="1">Belongs to the CFAP97 family.</text>
</comment>
<protein>
    <submittedName>
        <fullName evidence="3">Uncharacterized protein</fullName>
    </submittedName>
</protein>
<gene>
    <name evidence="3" type="ORF">BSTOLATCC_MIC1141</name>
</gene>
<dbReference type="Proteomes" id="UP001162131">
    <property type="component" value="Unassembled WGS sequence"/>
</dbReference>
<feature type="compositionally biased region" description="Basic and acidic residues" evidence="2">
    <location>
        <begin position="234"/>
        <end position="255"/>
    </location>
</feature>
<reference evidence="3" key="1">
    <citation type="submission" date="2021-09" db="EMBL/GenBank/DDBJ databases">
        <authorList>
            <consortium name="AG Swart"/>
            <person name="Singh M."/>
            <person name="Singh A."/>
            <person name="Seah K."/>
            <person name="Emmerich C."/>
        </authorList>
    </citation>
    <scope>NUCLEOTIDE SEQUENCE</scope>
    <source>
        <strain evidence="3">ATCC30299</strain>
    </source>
</reference>
<feature type="compositionally biased region" description="Basic and acidic residues" evidence="2">
    <location>
        <begin position="333"/>
        <end position="356"/>
    </location>
</feature>
<feature type="compositionally biased region" description="Polar residues" evidence="2">
    <location>
        <begin position="271"/>
        <end position="283"/>
    </location>
</feature>
<accession>A0AAU9IDR0</accession>
<dbReference type="Pfam" id="PF13879">
    <property type="entry name" value="Hmw_CFAP97"/>
    <property type="match status" value="1"/>
</dbReference>
<evidence type="ECO:0000256" key="1">
    <source>
        <dbReference type="ARBA" id="ARBA00008315"/>
    </source>
</evidence>
<feature type="region of interest" description="Disordered" evidence="2">
    <location>
        <begin position="172"/>
        <end position="312"/>
    </location>
</feature>
<feature type="compositionally biased region" description="Basic and acidic residues" evidence="2">
    <location>
        <begin position="212"/>
        <end position="223"/>
    </location>
</feature>
<feature type="compositionally biased region" description="Acidic residues" evidence="2">
    <location>
        <begin position="357"/>
        <end position="369"/>
    </location>
</feature>
<organism evidence="3 4">
    <name type="scientific">Blepharisma stoltei</name>
    <dbReference type="NCBI Taxonomy" id="1481888"/>
    <lineage>
        <taxon>Eukaryota</taxon>
        <taxon>Sar</taxon>
        <taxon>Alveolata</taxon>
        <taxon>Ciliophora</taxon>
        <taxon>Postciliodesmatophora</taxon>
        <taxon>Heterotrichea</taxon>
        <taxon>Heterotrichida</taxon>
        <taxon>Blepharismidae</taxon>
        <taxon>Blepharisma</taxon>
    </lineage>
</organism>
<comment type="caution">
    <text evidence="3">The sequence shown here is derived from an EMBL/GenBank/DDBJ whole genome shotgun (WGS) entry which is preliminary data.</text>
</comment>
<dbReference type="EMBL" id="CAJZBQ010000002">
    <property type="protein sequence ID" value="CAG9310288.1"/>
    <property type="molecule type" value="Genomic_DNA"/>
</dbReference>
<dbReference type="InterPro" id="IPR029488">
    <property type="entry name" value="Hmw/CFAP97"/>
</dbReference>
<evidence type="ECO:0000256" key="2">
    <source>
        <dbReference type="SAM" id="MobiDB-lite"/>
    </source>
</evidence>
<dbReference type="AlphaFoldDB" id="A0AAU9IDR0"/>
<evidence type="ECO:0000313" key="4">
    <source>
        <dbReference type="Proteomes" id="UP001162131"/>
    </source>
</evidence>
<proteinExistence type="inferred from homology"/>
<name>A0AAU9IDR0_9CILI</name>
<evidence type="ECO:0000313" key="3">
    <source>
        <dbReference type="EMBL" id="CAG9310288.1"/>
    </source>
</evidence>
<feature type="compositionally biased region" description="Basic and acidic residues" evidence="2">
    <location>
        <begin position="284"/>
        <end position="294"/>
    </location>
</feature>
<feature type="compositionally biased region" description="Polar residues" evidence="2">
    <location>
        <begin position="224"/>
        <end position="233"/>
    </location>
</feature>
<sequence>MSLPITEGSYSVLWDREHSFKLHKKRLEEIKNKNSHRANQANYNLKQHSRLKEKARAFLEQEKNDEIAKQNLRILEKLNAIKLGKSNKLSLSSKDLADFKSLNSTRRKKEVERISYENEMLVKRLSEKPSNVSYQRFEDDYERSVKYKNTISKTKLHEKLKKIAKFEGRYNHLPPLEEDKNETKNRESKSGSPSALPKDRVKKKNLSMTERIPGKRIEKENKSVIRSNLQSISHSDKEVIKEENRKVAEENKNSEARNSASIENLKKSKTPESVSKSPNIDSQKSLENKRKTPTESEALILSKESSKDKIDHLRKKLEEKKSSFSQLKKEENVVKENEIGSFNEREKELEKPHTPEQEEGEEIDEDIEI</sequence>
<feature type="region of interest" description="Disordered" evidence="2">
    <location>
        <begin position="333"/>
        <end position="369"/>
    </location>
</feature>
<keyword evidence="4" id="KW-1185">Reference proteome</keyword>
<feature type="compositionally biased region" description="Basic and acidic residues" evidence="2">
    <location>
        <begin position="172"/>
        <end position="189"/>
    </location>
</feature>